<organism evidence="2 3">
    <name type="scientific">Legionella pneumophila</name>
    <dbReference type="NCBI Taxonomy" id="446"/>
    <lineage>
        <taxon>Bacteria</taxon>
        <taxon>Pseudomonadati</taxon>
        <taxon>Pseudomonadota</taxon>
        <taxon>Gammaproteobacteria</taxon>
        <taxon>Legionellales</taxon>
        <taxon>Legionellaceae</taxon>
        <taxon>Legionella</taxon>
    </lineage>
</organism>
<proteinExistence type="predicted"/>
<feature type="domain" description="DUF6602" evidence="1">
    <location>
        <begin position="23"/>
        <end position="124"/>
    </location>
</feature>
<evidence type="ECO:0000313" key="2">
    <source>
        <dbReference type="EMBL" id="MCZ4720425.1"/>
    </source>
</evidence>
<gene>
    <name evidence="2" type="ORF">O6C86_14555</name>
</gene>
<dbReference type="AlphaFoldDB" id="A0AAQ2I4F0"/>
<dbReference type="Pfam" id="PF20247">
    <property type="entry name" value="DUF6602"/>
    <property type="match status" value="1"/>
</dbReference>
<dbReference type="EMBL" id="JAPXIC010000095">
    <property type="protein sequence ID" value="MCZ4720425.1"/>
    <property type="molecule type" value="Genomic_DNA"/>
</dbReference>
<dbReference type="CDD" id="cd21173">
    <property type="entry name" value="NucC-like"/>
    <property type="match status" value="1"/>
</dbReference>
<accession>A0AAQ2I4F0</accession>
<protein>
    <recommendedName>
        <fullName evidence="1">DUF6602 domain-containing protein</fullName>
    </recommendedName>
</protein>
<comment type="caution">
    <text evidence="2">The sequence shown here is derived from an EMBL/GenBank/DDBJ whole genome shotgun (WGS) entry which is preliminary data.</text>
</comment>
<evidence type="ECO:0000259" key="1">
    <source>
        <dbReference type="Pfam" id="PF20247"/>
    </source>
</evidence>
<dbReference type="RefSeq" id="WP_050070661.1">
    <property type="nucleotide sequence ID" value="NZ_CCZG01000015.1"/>
</dbReference>
<dbReference type="InterPro" id="IPR046537">
    <property type="entry name" value="DUF6602"/>
</dbReference>
<sequence>MYKKFLNNMSEEALRIYQTIVAEYNFDLGDEFEFALCRFLRIVLPKKYSICRGFIVDKNDSICGDDIIIYDDNLFPRLRLTEYDFTVKQYVPYDAVYAYIEVKHKIDPKSLSKAFKQSGDVKKLYRDKRLLSETDFGNIGQGISVSSQPGWPEFRNPIYTGIIARHIDVATPADLANLITESGTECELAPDLIIADSKFVCLPTIADKLESPFFISEKSKLSVVKSNASIGIGICSLLLALNYIHLKPINYKQLMAEEVNASYIK</sequence>
<dbReference type="Proteomes" id="UP001071279">
    <property type="component" value="Unassembled WGS sequence"/>
</dbReference>
<name>A0AAQ2I4F0_LEGPN</name>
<evidence type="ECO:0000313" key="3">
    <source>
        <dbReference type="Proteomes" id="UP001071279"/>
    </source>
</evidence>
<reference evidence="2" key="1">
    <citation type="submission" date="2022-12" db="EMBL/GenBank/DDBJ databases">
        <title>Comparative genomics of Legionella pneumophila isolates from the West Bank and Germany support molecular epidemiology of Legionnaires disease.</title>
        <authorList>
            <person name="Zayed A.R."/>
            <person name="Bitar D.M."/>
            <person name="Steinert M."/>
            <person name="Lueck C."/>
            <person name="Brettar I."/>
            <person name="Hoefle M.G."/>
            <person name="Bunk B."/>
        </authorList>
    </citation>
    <scope>NUCLEOTIDE SEQUENCE</scope>
    <source>
        <strain evidence="2">H23</strain>
    </source>
</reference>